<evidence type="ECO:0008006" key="2">
    <source>
        <dbReference type="Google" id="ProtNLM"/>
    </source>
</evidence>
<proteinExistence type="predicted"/>
<gene>
    <name evidence="1" type="ORF">METZ01_LOCUS486458</name>
</gene>
<accession>A0A383CNB4</accession>
<dbReference type="Gene3D" id="1.20.1600.10">
    <property type="entry name" value="Outer membrane efflux proteins (OEP)"/>
    <property type="match status" value="1"/>
</dbReference>
<protein>
    <recommendedName>
        <fullName evidence="2">TolC family protein</fullName>
    </recommendedName>
</protein>
<dbReference type="GO" id="GO:0015562">
    <property type="term" value="F:efflux transmembrane transporter activity"/>
    <property type="evidence" value="ECO:0007669"/>
    <property type="project" value="InterPro"/>
</dbReference>
<sequence>MYRHVLSAIVLLGSVNCGILADVAYAQTFELDRQVAVDLALQQNPEVVVAQKVWDAARARVTQARALPDPELELEYEELPGITRTSDFAERSFGATQRVESPLKWWRRGQAASQAAQATRLTVLEMTRLDIQFRVKLAFDRVLFAERRV</sequence>
<dbReference type="EMBL" id="UINC01210233">
    <property type="protein sequence ID" value="SVE33604.1"/>
    <property type="molecule type" value="Genomic_DNA"/>
</dbReference>
<dbReference type="SUPFAM" id="SSF56954">
    <property type="entry name" value="Outer membrane efflux proteins (OEP)"/>
    <property type="match status" value="1"/>
</dbReference>
<evidence type="ECO:0000313" key="1">
    <source>
        <dbReference type="EMBL" id="SVE33604.1"/>
    </source>
</evidence>
<name>A0A383CNB4_9ZZZZ</name>
<organism evidence="1">
    <name type="scientific">marine metagenome</name>
    <dbReference type="NCBI Taxonomy" id="408172"/>
    <lineage>
        <taxon>unclassified sequences</taxon>
        <taxon>metagenomes</taxon>
        <taxon>ecological metagenomes</taxon>
    </lineage>
</organism>
<feature type="non-terminal residue" evidence="1">
    <location>
        <position position="149"/>
    </location>
</feature>
<reference evidence="1" key="1">
    <citation type="submission" date="2018-05" db="EMBL/GenBank/DDBJ databases">
        <authorList>
            <person name="Lanie J.A."/>
            <person name="Ng W.-L."/>
            <person name="Kazmierczak K.M."/>
            <person name="Andrzejewski T.M."/>
            <person name="Davidsen T.M."/>
            <person name="Wayne K.J."/>
            <person name="Tettelin H."/>
            <person name="Glass J.I."/>
            <person name="Rusch D."/>
            <person name="Podicherti R."/>
            <person name="Tsui H.-C.T."/>
            <person name="Winkler M.E."/>
        </authorList>
    </citation>
    <scope>NUCLEOTIDE SEQUENCE</scope>
</reference>
<dbReference type="AlphaFoldDB" id="A0A383CNB4"/>